<comment type="caution">
    <text evidence="2">The sequence shown here is derived from an EMBL/GenBank/DDBJ whole genome shotgun (WGS) entry which is preliminary data.</text>
</comment>
<accession>A0A9W8L3J4</accession>
<name>A0A9W8L3J4_9FUNG</name>
<dbReference type="EMBL" id="JANBTX010000175">
    <property type="protein sequence ID" value="KAJ2685015.1"/>
    <property type="molecule type" value="Genomic_DNA"/>
</dbReference>
<sequence>MRIISQVEGCNFSAEELQRFHTYYTWSSADLDHATVDERIDYFAKNIDPSIDVQRLRVWLATMDAHSQPSSDELYSRFEAYDFAHAPGFNKLLAQVYGTDEVSKYELDMRMEQAKARYFNEHVEPLSYDEYRAFKEAKAPKPVCPYQHLWDHRDEGPTSGKQLDNVYVVDLADHLGQPTDEELLTLEAVSRIHDAIRQSAYDEKYHAVAIVNSNCTAEDSSRLFLPPLEAATVERQQEALSALLRLQVELRQLGQSKPVVIFASGPVDASAIGVVLSTAEIVTTDKFSVSLAPSAQTFPLAALYDWSTRLEFPGTAEFIACHPDLVLRSSEWAGLGLGQGFVAHRHLAGAMDRILLAASCPPPSTRDALRKAYMAESVYPGPSKISVWRPEIERYFAPMARGGSLDELIEALRELDLAWTKIYLALVDERSWQRVARLRIAAMRKARNMEYSQVLAMEFAATNAWAKDPSASVEELVNGPVDDSLSEILSGPKPANADAVDIPEECPFAQMYRKNPERFKHIDLQQIAKHRSVNLQ</sequence>
<organism evidence="2 3">
    <name type="scientific">Coemansia spiralis</name>
    <dbReference type="NCBI Taxonomy" id="417178"/>
    <lineage>
        <taxon>Eukaryota</taxon>
        <taxon>Fungi</taxon>
        <taxon>Fungi incertae sedis</taxon>
        <taxon>Zoopagomycota</taxon>
        <taxon>Kickxellomycotina</taxon>
        <taxon>Kickxellomycetes</taxon>
        <taxon>Kickxellales</taxon>
        <taxon>Kickxellaceae</taxon>
        <taxon>Coemansia</taxon>
    </lineage>
</organism>
<dbReference type="AlphaFoldDB" id="A0A9W8L3J4"/>
<protein>
    <recommendedName>
        <fullName evidence="1">PEX14-like helix-turn-helix domain-containing protein</fullName>
    </recommendedName>
</protein>
<dbReference type="Proteomes" id="UP001151516">
    <property type="component" value="Unassembled WGS sequence"/>
</dbReference>
<dbReference type="Pfam" id="PF25871">
    <property type="entry name" value="HTH_76"/>
    <property type="match status" value="1"/>
</dbReference>
<dbReference type="OrthoDB" id="9936937at2759"/>
<evidence type="ECO:0000259" key="1">
    <source>
        <dbReference type="Pfam" id="PF25871"/>
    </source>
</evidence>
<dbReference type="InterPro" id="IPR058841">
    <property type="entry name" value="HTH_76"/>
</dbReference>
<evidence type="ECO:0000313" key="3">
    <source>
        <dbReference type="Proteomes" id="UP001151516"/>
    </source>
</evidence>
<keyword evidence="3" id="KW-1185">Reference proteome</keyword>
<evidence type="ECO:0000313" key="2">
    <source>
        <dbReference type="EMBL" id="KAJ2685015.1"/>
    </source>
</evidence>
<gene>
    <name evidence="2" type="ORF">IWW39_004557</name>
</gene>
<proteinExistence type="predicted"/>
<reference evidence="2" key="1">
    <citation type="submission" date="2022-07" db="EMBL/GenBank/DDBJ databases">
        <title>Phylogenomic reconstructions and comparative analyses of Kickxellomycotina fungi.</title>
        <authorList>
            <person name="Reynolds N.K."/>
            <person name="Stajich J.E."/>
            <person name="Barry K."/>
            <person name="Grigoriev I.V."/>
            <person name="Crous P."/>
            <person name="Smith M.E."/>
        </authorList>
    </citation>
    <scope>NUCLEOTIDE SEQUENCE</scope>
    <source>
        <strain evidence="2">CBS 109367</strain>
    </source>
</reference>
<feature type="domain" description="PEX14-like helix-turn-helix" evidence="1">
    <location>
        <begin position="73"/>
        <end position="138"/>
    </location>
</feature>
<dbReference type="Gene3D" id="3.90.226.10">
    <property type="entry name" value="2-enoyl-CoA Hydratase, Chain A, domain 1"/>
    <property type="match status" value="1"/>
</dbReference>